<dbReference type="RefSeq" id="WP_154920394.1">
    <property type="nucleotide sequence ID" value="NZ_VUOE01000003.1"/>
</dbReference>
<dbReference type="Proteomes" id="UP000323188">
    <property type="component" value="Unassembled WGS sequence"/>
</dbReference>
<evidence type="ECO:0000313" key="2">
    <source>
        <dbReference type="EMBL" id="KAA2215762.1"/>
    </source>
</evidence>
<sequence>MEEVYYPIHKGLQKEVFYLGLKAKYIYYGLYLGIGIVLGGLLLSAFLPMLWSMAIIAIFLFALFLTLLAYSRTYGAYGFIKKVADRKLPAGIKQHTPFKNLPIWKNV</sequence>
<comment type="caution">
    <text evidence="2">The sequence shown here is derived from an EMBL/GenBank/DDBJ whole genome shotgun (WGS) entry which is preliminary data.</text>
</comment>
<reference evidence="2 3" key="1">
    <citation type="submission" date="2019-09" db="EMBL/GenBank/DDBJ databases">
        <authorList>
            <person name="Khan S.A."/>
            <person name="Jeon C.O."/>
            <person name="Chun B.H."/>
            <person name="Jeong S.E."/>
        </authorList>
    </citation>
    <scope>NUCLEOTIDE SEQUENCE [LARGE SCALE GENOMIC DNA]</scope>
    <source>
        <strain evidence="2 3">KCTC 42508</strain>
    </source>
</reference>
<keyword evidence="1" id="KW-0812">Transmembrane</keyword>
<dbReference type="AlphaFoldDB" id="A0A5B2TMP0"/>
<dbReference type="InterPro" id="IPR025407">
    <property type="entry name" value="DUF4133"/>
</dbReference>
<gene>
    <name evidence="2" type="ORF">F0361_16335</name>
</gene>
<name>A0A5B2TMP0_9FLAO</name>
<keyword evidence="1" id="KW-0472">Membrane</keyword>
<evidence type="ECO:0000313" key="3">
    <source>
        <dbReference type="Proteomes" id="UP000323188"/>
    </source>
</evidence>
<evidence type="ECO:0000256" key="1">
    <source>
        <dbReference type="SAM" id="Phobius"/>
    </source>
</evidence>
<feature type="transmembrane region" description="Helical" evidence="1">
    <location>
        <begin position="49"/>
        <end position="70"/>
    </location>
</feature>
<accession>A0A5B2TMP0</accession>
<organism evidence="2 3">
    <name type="scientific">Maribacter flavus</name>
    <dbReference type="NCBI Taxonomy" id="1658664"/>
    <lineage>
        <taxon>Bacteria</taxon>
        <taxon>Pseudomonadati</taxon>
        <taxon>Bacteroidota</taxon>
        <taxon>Flavobacteriia</taxon>
        <taxon>Flavobacteriales</taxon>
        <taxon>Flavobacteriaceae</taxon>
        <taxon>Maribacter</taxon>
    </lineage>
</organism>
<proteinExistence type="predicted"/>
<dbReference type="EMBL" id="VUOE01000003">
    <property type="protein sequence ID" value="KAA2215762.1"/>
    <property type="molecule type" value="Genomic_DNA"/>
</dbReference>
<dbReference type="Pfam" id="PF13571">
    <property type="entry name" value="DUF4133"/>
    <property type="match status" value="1"/>
</dbReference>
<feature type="transmembrane region" description="Helical" evidence="1">
    <location>
        <begin position="25"/>
        <end position="43"/>
    </location>
</feature>
<protein>
    <submittedName>
        <fullName evidence="2">DUF4133 domain-containing protein</fullName>
    </submittedName>
</protein>
<keyword evidence="1" id="KW-1133">Transmembrane helix</keyword>